<dbReference type="STRING" id="2316362.A0A4Q2D7B1"/>
<feature type="region of interest" description="Disordered" evidence="1">
    <location>
        <begin position="1"/>
        <end position="32"/>
    </location>
</feature>
<dbReference type="Proteomes" id="UP000290288">
    <property type="component" value="Unassembled WGS sequence"/>
</dbReference>
<evidence type="ECO:0000256" key="1">
    <source>
        <dbReference type="SAM" id="MobiDB-lite"/>
    </source>
</evidence>
<feature type="compositionally biased region" description="Polar residues" evidence="1">
    <location>
        <begin position="1"/>
        <end position="29"/>
    </location>
</feature>
<name>A0A4Q2D7B1_9AGAR</name>
<dbReference type="AlphaFoldDB" id="A0A4Q2D7B1"/>
<evidence type="ECO:0000313" key="2">
    <source>
        <dbReference type="EMBL" id="RXW14762.1"/>
    </source>
</evidence>
<sequence length="291" mass="32852">MASSSSSTRIDTANATENSQRTSPQSPQTARHPEYYREGGDLYILISHVIFRLHSADFPKTFFEAFNEGQPLGPTIDTWPGIGACSEFQKAIIIPVADATPDDFAKLAWVLHNPLYDDYSAATLEDWFTILRLADKWGFSGMKAMAQRRIHPRAEQEIPNILDRLCKYESYNLPVDVIQELYIQLCTQEGGLSDDELDRLDNLTRGRMGRQVQRGREAYYKARTENRGDELTYSQKVAIVVGVLGSAGNGQPSTASITSSAIGIFHRLELQPHDLRHQPRIPGFYRKWDTN</sequence>
<dbReference type="EMBL" id="SDEE01000650">
    <property type="protein sequence ID" value="RXW14762.1"/>
    <property type="molecule type" value="Genomic_DNA"/>
</dbReference>
<evidence type="ECO:0000313" key="3">
    <source>
        <dbReference type="Proteomes" id="UP000290288"/>
    </source>
</evidence>
<gene>
    <name evidence="2" type="ORF">EST38_g11098</name>
</gene>
<reference evidence="2 3" key="1">
    <citation type="submission" date="2019-01" db="EMBL/GenBank/DDBJ databases">
        <title>Draft genome sequence of Psathyrella aberdarensis IHI B618.</title>
        <authorList>
            <person name="Buettner E."/>
            <person name="Kellner H."/>
        </authorList>
    </citation>
    <scope>NUCLEOTIDE SEQUENCE [LARGE SCALE GENOMIC DNA]</scope>
    <source>
        <strain evidence="2 3">IHI B618</strain>
    </source>
</reference>
<dbReference type="OrthoDB" id="9997739at2759"/>
<accession>A0A4Q2D7B1</accession>
<proteinExistence type="predicted"/>
<comment type="caution">
    <text evidence="2">The sequence shown here is derived from an EMBL/GenBank/DDBJ whole genome shotgun (WGS) entry which is preliminary data.</text>
</comment>
<protein>
    <recommendedName>
        <fullName evidence="4">BTB domain-containing protein</fullName>
    </recommendedName>
</protein>
<organism evidence="2 3">
    <name type="scientific">Candolleomyces aberdarensis</name>
    <dbReference type="NCBI Taxonomy" id="2316362"/>
    <lineage>
        <taxon>Eukaryota</taxon>
        <taxon>Fungi</taxon>
        <taxon>Dikarya</taxon>
        <taxon>Basidiomycota</taxon>
        <taxon>Agaricomycotina</taxon>
        <taxon>Agaricomycetes</taxon>
        <taxon>Agaricomycetidae</taxon>
        <taxon>Agaricales</taxon>
        <taxon>Agaricineae</taxon>
        <taxon>Psathyrellaceae</taxon>
        <taxon>Candolleomyces</taxon>
    </lineage>
</organism>
<keyword evidence="3" id="KW-1185">Reference proteome</keyword>
<evidence type="ECO:0008006" key="4">
    <source>
        <dbReference type="Google" id="ProtNLM"/>
    </source>
</evidence>